<proteinExistence type="predicted"/>
<gene>
    <name evidence="1" type="ORF">SBOR_6125</name>
</gene>
<dbReference type="EMBL" id="AYSA01000314">
    <property type="protein sequence ID" value="ESZ93476.1"/>
    <property type="molecule type" value="Genomic_DNA"/>
</dbReference>
<name>W9CC84_SCLBF</name>
<dbReference type="Proteomes" id="UP000019487">
    <property type="component" value="Unassembled WGS sequence"/>
</dbReference>
<sequence>MSSPIPHKRVTTDPNPITDSSPADEWILELQQISSHVNERFLDLARIDYALEDALKVHRRRILLNTVQFQKDYPTASRLLLQDFNKAMEENDVVDVVQKQHRKLKDLYDDAQKKYTDMSKAFDNIYPDFERKTNNYYNARHTYFPLTDTERASAFFANRSIQEVNEVLHTNRDFRRFKLVTCEKSFPRTVLPRAYRALFEGLTYPDNPGSTSYDAEEVMERMINPRMRSPYDRFRNVLATVWVQHPKSDKYEPLPNRLVFQGACTLERDELLKKSLVYVEWSDERTGLCSYH</sequence>
<keyword evidence="2" id="KW-1185">Reference proteome</keyword>
<evidence type="ECO:0000313" key="2">
    <source>
        <dbReference type="Proteomes" id="UP000019487"/>
    </source>
</evidence>
<comment type="caution">
    <text evidence="1">The sequence shown here is derived from an EMBL/GenBank/DDBJ whole genome shotgun (WGS) entry which is preliminary data.</text>
</comment>
<dbReference type="AlphaFoldDB" id="W9CC84"/>
<accession>W9CC84</accession>
<evidence type="ECO:0000313" key="1">
    <source>
        <dbReference type="EMBL" id="ESZ93476.1"/>
    </source>
</evidence>
<organism evidence="1 2">
    <name type="scientific">Sclerotinia borealis (strain F-4128)</name>
    <dbReference type="NCBI Taxonomy" id="1432307"/>
    <lineage>
        <taxon>Eukaryota</taxon>
        <taxon>Fungi</taxon>
        <taxon>Dikarya</taxon>
        <taxon>Ascomycota</taxon>
        <taxon>Pezizomycotina</taxon>
        <taxon>Leotiomycetes</taxon>
        <taxon>Helotiales</taxon>
        <taxon>Sclerotiniaceae</taxon>
        <taxon>Sclerotinia</taxon>
    </lineage>
</organism>
<protein>
    <submittedName>
        <fullName evidence="1">Uncharacterized protein</fullName>
    </submittedName>
</protein>
<reference evidence="1 2" key="1">
    <citation type="journal article" date="2014" name="Genome Announc.">
        <title>Draft genome sequence of Sclerotinia borealis, a psychrophilic plant pathogenic fungus.</title>
        <authorList>
            <person name="Mardanov A.V."/>
            <person name="Beletsky A.V."/>
            <person name="Kadnikov V.V."/>
            <person name="Ignatov A.N."/>
            <person name="Ravin N.V."/>
        </authorList>
    </citation>
    <scope>NUCLEOTIDE SEQUENCE [LARGE SCALE GENOMIC DNA]</scope>
    <source>
        <strain evidence="2">F-4157</strain>
    </source>
</reference>
<dbReference type="HOGENOM" id="CLU_953618_0_0_1"/>